<dbReference type="SMR" id="A0A1W6WYV4"/>
<protein>
    <submittedName>
        <fullName evidence="1">Uncharacterized protein</fullName>
    </submittedName>
</protein>
<keyword evidence="1" id="KW-0614">Plasmid</keyword>
<dbReference type="GeneID" id="67469755"/>
<dbReference type="EMBL" id="CP021064">
    <property type="protein sequence ID" value="ARP61716.1"/>
    <property type="molecule type" value="Genomic_DNA"/>
</dbReference>
<dbReference type="SMART" id="SM00028">
    <property type="entry name" value="TPR"/>
    <property type="match status" value="3"/>
</dbReference>
<dbReference type="InterPro" id="IPR011990">
    <property type="entry name" value="TPR-like_helical_dom_sf"/>
</dbReference>
<accession>A0A1W6WYV4</accession>
<dbReference type="AlphaFoldDB" id="A0A1W6WYV4"/>
<geneLocation type="plasmid" evidence="1 2">
    <name>poh3</name>
</geneLocation>
<keyword evidence="2" id="KW-1185">Reference proteome</keyword>
<dbReference type="Gene3D" id="1.25.40.10">
    <property type="entry name" value="Tetratricopeptide repeat domain"/>
    <property type="match status" value="1"/>
</dbReference>
<dbReference type="Proteomes" id="UP000194143">
    <property type="component" value="Plasmid poh3"/>
</dbReference>
<dbReference type="InterPro" id="IPR019734">
    <property type="entry name" value="TPR_rpt"/>
</dbReference>
<dbReference type="RefSeq" id="WP_000558422.1">
    <property type="nucleotide sequence ID" value="NZ_CP021064.1"/>
</dbReference>
<dbReference type="Pfam" id="PF18801">
    <property type="entry name" value="RapH_N"/>
    <property type="match status" value="1"/>
</dbReference>
<reference evidence="1 2" key="1">
    <citation type="submission" date="2017-04" db="EMBL/GenBank/DDBJ databases">
        <title>Complete Genome Sequence of Bacillus thuringiensis type Strain ATCC 10792.</title>
        <authorList>
            <person name="Oh D.-H."/>
            <person name="Park B.-J."/>
            <person name="Shuai W."/>
            <person name="Chelliah R."/>
        </authorList>
    </citation>
    <scope>NUCLEOTIDE SEQUENCE [LARGE SCALE GENOMIC DNA]</scope>
    <source>
        <strain evidence="1 2">ATCC 10792</strain>
        <plasmid evidence="1 2">poh3</plasmid>
    </source>
</reference>
<dbReference type="SUPFAM" id="SSF48452">
    <property type="entry name" value="TPR-like"/>
    <property type="match status" value="1"/>
</dbReference>
<evidence type="ECO:0000313" key="1">
    <source>
        <dbReference type="EMBL" id="ARP61716.1"/>
    </source>
</evidence>
<evidence type="ECO:0000313" key="2">
    <source>
        <dbReference type="Proteomes" id="UP000194143"/>
    </source>
</evidence>
<gene>
    <name evidence="1" type="ORF">CAB88_32445</name>
</gene>
<organism evidence="1 2">
    <name type="scientific">Bacillus thuringiensis</name>
    <dbReference type="NCBI Taxonomy" id="1428"/>
    <lineage>
        <taxon>Bacteria</taxon>
        <taxon>Bacillati</taxon>
        <taxon>Bacillota</taxon>
        <taxon>Bacilli</taxon>
        <taxon>Bacillales</taxon>
        <taxon>Bacillaceae</taxon>
        <taxon>Bacillus</taxon>
        <taxon>Bacillus cereus group</taxon>
    </lineage>
</organism>
<proteinExistence type="predicted"/>
<name>A0A1W6WYV4_BACTU</name>
<sequence>MHVPVKGNEQITKLLNDWYQAMLMQRYVKASNLKGKIDNIINNLQHEKDTKLQDQNLLLYYSLLDFRYKVLTEGINISPSEFDKIENFNKPVDNYLAYCYHFYKAIHNTFLSNYAEAGEQFEEAESLLKYVPDELEQAEFNYRLATFYYQTYKPLPSITYINKAKTTFHNKEGYEINVALCENVLGLTCIQIRQFEQAEEHLNKAIDIVKKGDNIELLLRLRNNIGWLYASQGLSSLAIRHLSEVTEHLPNHYKAIFLQAKEHYKLREHTAVNRLIEQGLRTSTQIGNQEYIHRFNILKELNNESELNTLESVIEAGISYFEVEGLTKCVQEYAEILATMFYKEANDKKASKYFYISNESRKQFEEKGALV</sequence>